<dbReference type="STRING" id="268407.PWYN_02665"/>
<organism evidence="2 3">
    <name type="scientific">Paenibacillus wynnii</name>
    <dbReference type="NCBI Taxonomy" id="268407"/>
    <lineage>
        <taxon>Bacteria</taxon>
        <taxon>Bacillati</taxon>
        <taxon>Bacillota</taxon>
        <taxon>Bacilli</taxon>
        <taxon>Bacillales</taxon>
        <taxon>Paenibacillaceae</taxon>
        <taxon>Paenibacillus</taxon>
    </lineage>
</organism>
<comment type="caution">
    <text evidence="2">The sequence shown here is derived from an EMBL/GenBank/DDBJ whole genome shotgun (WGS) entry which is preliminary data.</text>
</comment>
<evidence type="ECO:0000313" key="3">
    <source>
        <dbReference type="Proteomes" id="UP000029734"/>
    </source>
</evidence>
<dbReference type="InterPro" id="IPR056937">
    <property type="entry name" value="YqbQ/XkdQ"/>
</dbReference>
<reference evidence="2 3" key="2">
    <citation type="submission" date="2014-10" db="EMBL/GenBank/DDBJ databases">
        <title>Comparative genomics of the Paenibacillus odorifer group.</title>
        <authorList>
            <person name="Tsai Y.-C."/>
            <person name="Martin N."/>
            <person name="Korlach J."/>
            <person name="Wiedmann M."/>
        </authorList>
    </citation>
    <scope>NUCLEOTIDE SEQUENCE [LARGE SCALE GENOMIC DNA]</scope>
    <source>
        <strain evidence="2 3">DSM 18334</strain>
    </source>
</reference>
<dbReference type="OrthoDB" id="1698671at2"/>
<evidence type="ECO:0000259" key="1">
    <source>
        <dbReference type="Pfam" id="PF24032"/>
    </source>
</evidence>
<dbReference type="Proteomes" id="UP000029734">
    <property type="component" value="Unassembled WGS sequence"/>
</dbReference>
<dbReference type="SUPFAM" id="SSF69279">
    <property type="entry name" value="Phage tail proteins"/>
    <property type="match status" value="1"/>
</dbReference>
<evidence type="ECO:0000313" key="2">
    <source>
        <dbReference type="EMBL" id="KGE21074.1"/>
    </source>
</evidence>
<gene>
    <name evidence="2" type="ORF">PWYN_02665</name>
</gene>
<feature type="domain" description="YqbQ/XkdQ" evidence="1">
    <location>
        <begin position="23"/>
        <end position="319"/>
    </location>
</feature>
<reference evidence="2 3" key="1">
    <citation type="submission" date="2014-08" db="EMBL/GenBank/DDBJ databases">
        <authorList>
            <person name="den Bakker H.C."/>
        </authorList>
    </citation>
    <scope>NUCLEOTIDE SEQUENCE [LARGE SCALE GENOMIC DNA]</scope>
    <source>
        <strain evidence="2 3">DSM 18334</strain>
    </source>
</reference>
<dbReference type="Pfam" id="PF24032">
    <property type="entry name" value="YQBQ"/>
    <property type="match status" value="1"/>
</dbReference>
<protein>
    <submittedName>
        <fullName evidence="2">Phage-like element PBSX protein XkdQ</fullName>
    </submittedName>
</protein>
<keyword evidence="3" id="KW-1185">Reference proteome</keyword>
<accession>A0A098MEW2</accession>
<sequence length="321" mass="36551">MMELLVKNKEGRIWDISGIVTDISWKTSRSGKPSTLDITLVDSGIYQHPKFAIHNGDILHFRKDGTNVFYGFVFSIDTGSDQQIKLTAYDQIRYLLGNGSYVLKDVTVSDVIRKIAQDYGLQTGVLEEAKYKIPSLIEDNKKLLDIIMGTIGSELQYKGQLMAFYDDFGKLTLRNPKSMVLNLILGAGHDLYEYSQKKSIDDETYNTILLYKDNEETGKREFYPVSDKENVERWGILHLYQKADDQTNSAQIMEKANNLLKLHNREKVSLSLQAIGDIRVRAGNFIYVLLDDFKTQLFLVDQCSHKLSGGEHTMSLDIKVV</sequence>
<dbReference type="AlphaFoldDB" id="A0A098MEW2"/>
<proteinExistence type="predicted"/>
<name>A0A098MEW2_9BACL</name>
<dbReference type="EMBL" id="JQCR01000001">
    <property type="protein sequence ID" value="KGE21074.1"/>
    <property type="molecule type" value="Genomic_DNA"/>
</dbReference>
<dbReference type="eggNOG" id="COG4193">
    <property type="taxonomic scope" value="Bacteria"/>
</dbReference>